<proteinExistence type="predicted"/>
<evidence type="ECO:0000313" key="3">
    <source>
        <dbReference type="Proteomes" id="UP000832041"/>
    </source>
</evidence>
<name>A0ABY4L058_THEAE</name>
<accession>A0ABY4L058</accession>
<dbReference type="RefSeq" id="WP_248593355.1">
    <property type="nucleotide sequence ID" value="NZ_BAABEB010000027.1"/>
</dbReference>
<reference evidence="2 3" key="1">
    <citation type="submission" date="2020-04" db="EMBL/GenBank/DDBJ databases">
        <title>Thermobifida alba genome sequencing and assembly.</title>
        <authorList>
            <person name="Luzics S."/>
            <person name="Horvath B."/>
            <person name="Nagy I."/>
            <person name="Toth A."/>
            <person name="Nagy I."/>
            <person name="Kukolya J."/>
        </authorList>
    </citation>
    <scope>NUCLEOTIDE SEQUENCE [LARGE SCALE GENOMIC DNA]</scope>
    <source>
        <strain evidence="2 3">DSM 43795</strain>
    </source>
</reference>
<sequence>MRTFRVQARRGDEGWDLHVEGVGTAVAGRLTRAEAVAREYVAAALGLAGDSFAVEVAVVLDPETEHMIHRAREASRSAARAQREAARQTRAVVDRLRRQGLNGREIARCLGVSPQRVSQLLGGGSKRGPTRAG</sequence>
<feature type="coiled-coil region" evidence="1">
    <location>
        <begin position="71"/>
        <end position="99"/>
    </location>
</feature>
<dbReference type="Proteomes" id="UP000832041">
    <property type="component" value="Chromosome"/>
</dbReference>
<evidence type="ECO:0000256" key="1">
    <source>
        <dbReference type="SAM" id="Coils"/>
    </source>
</evidence>
<evidence type="ECO:0000313" key="2">
    <source>
        <dbReference type="EMBL" id="UPT21052.1"/>
    </source>
</evidence>
<protein>
    <submittedName>
        <fullName evidence="2">Uncharacterized protein</fullName>
    </submittedName>
</protein>
<dbReference type="EMBL" id="CP051627">
    <property type="protein sequence ID" value="UPT21052.1"/>
    <property type="molecule type" value="Genomic_DNA"/>
</dbReference>
<organism evidence="2 3">
    <name type="scientific">Thermobifida alba</name>
    <name type="common">Thermomonospora alba</name>
    <dbReference type="NCBI Taxonomy" id="53522"/>
    <lineage>
        <taxon>Bacteria</taxon>
        <taxon>Bacillati</taxon>
        <taxon>Actinomycetota</taxon>
        <taxon>Actinomycetes</taxon>
        <taxon>Streptosporangiales</taxon>
        <taxon>Nocardiopsidaceae</taxon>
        <taxon>Thermobifida</taxon>
    </lineage>
</organism>
<gene>
    <name evidence="2" type="ORF">FOF52_08835</name>
</gene>
<keyword evidence="3" id="KW-1185">Reference proteome</keyword>
<keyword evidence="1" id="KW-0175">Coiled coil</keyword>